<evidence type="ECO:0000313" key="2">
    <source>
        <dbReference type="Proteomes" id="UP001428774"/>
    </source>
</evidence>
<comment type="caution">
    <text evidence="1">The sequence shown here is derived from an EMBL/GenBank/DDBJ whole genome shotgun (WGS) entry which is preliminary data.</text>
</comment>
<gene>
    <name evidence="1" type="ORF">ABFB10_19615</name>
</gene>
<proteinExistence type="predicted"/>
<keyword evidence="2" id="KW-1185">Reference proteome</keyword>
<evidence type="ECO:0000313" key="1">
    <source>
        <dbReference type="EMBL" id="MEN9062859.1"/>
    </source>
</evidence>
<accession>A0AAW9SDF5</accession>
<name>A0AAW9SDF5_9RHOB</name>
<organism evidence="1 2">
    <name type="scientific">Ponticoccus litoralis</name>
    <dbReference type="NCBI Taxonomy" id="422297"/>
    <lineage>
        <taxon>Bacteria</taxon>
        <taxon>Pseudomonadati</taxon>
        <taxon>Pseudomonadota</taxon>
        <taxon>Alphaproteobacteria</taxon>
        <taxon>Rhodobacterales</taxon>
        <taxon>Roseobacteraceae</taxon>
        <taxon>Ponticoccus</taxon>
    </lineage>
</organism>
<dbReference type="Proteomes" id="UP001428774">
    <property type="component" value="Unassembled WGS sequence"/>
</dbReference>
<dbReference type="EMBL" id="JBDNCH010000002">
    <property type="protein sequence ID" value="MEN9062859.1"/>
    <property type="molecule type" value="Genomic_DNA"/>
</dbReference>
<sequence>MMQAYRTDYVEVLQSGPTIGRRCGQPLAADGREMVSVRILLDWAFGTEKAQLDRDEIGASSGGQGRGRGAEAAIAEQLALGKHYGEGVRVDRSFGSTGPHHDAEQVATVLRNAVPWRLAVQVAELARAGRAPQWDLGPQRFVPRNWGRTNRFGRLGKSEVLDIIEYRSARRGRVRREVRWTPVCIVPSAREVGAARRAWLDWWGALLAVQSGLRGSDLDLFGVTDAMPPLEPWKKGLD</sequence>
<dbReference type="RefSeq" id="WP_347167785.1">
    <property type="nucleotide sequence ID" value="NZ_JBDNCH010000002.1"/>
</dbReference>
<protein>
    <submittedName>
        <fullName evidence="1">Uncharacterized protein</fullName>
    </submittedName>
</protein>
<reference evidence="1 2" key="1">
    <citation type="submission" date="2024-05" db="EMBL/GenBank/DDBJ databases">
        <title>Genome sequence of Ponticoccus litoralis KCCM 90028.</title>
        <authorList>
            <person name="Kim J.M."/>
            <person name="Lee J.K."/>
            <person name="Choi B.J."/>
            <person name="Bayburt H."/>
            <person name="Baek J.H."/>
            <person name="Jeon C.O."/>
        </authorList>
    </citation>
    <scope>NUCLEOTIDE SEQUENCE [LARGE SCALE GENOMIC DNA]</scope>
    <source>
        <strain evidence="1 2">KCCM 90028</strain>
    </source>
</reference>
<dbReference type="AlphaFoldDB" id="A0AAW9SDF5"/>